<dbReference type="GO" id="GO:0016020">
    <property type="term" value="C:membrane"/>
    <property type="evidence" value="ECO:0007669"/>
    <property type="project" value="UniProtKB-SubCell"/>
</dbReference>
<evidence type="ECO:0000256" key="1">
    <source>
        <dbReference type="ARBA" id="ARBA00004167"/>
    </source>
</evidence>
<evidence type="ECO:0000256" key="3">
    <source>
        <dbReference type="ARBA" id="ARBA00022989"/>
    </source>
</evidence>
<dbReference type="InterPro" id="IPR012879">
    <property type="entry name" value="CCDC47"/>
</dbReference>
<organism evidence="7 8">
    <name type="scientific">Zygosaccharomyces mellis</name>
    <dbReference type="NCBI Taxonomy" id="42258"/>
    <lineage>
        <taxon>Eukaryota</taxon>
        <taxon>Fungi</taxon>
        <taxon>Dikarya</taxon>
        <taxon>Ascomycota</taxon>
        <taxon>Saccharomycotina</taxon>
        <taxon>Saccharomycetes</taxon>
        <taxon>Saccharomycetales</taxon>
        <taxon>Saccharomycetaceae</taxon>
        <taxon>Zygosaccharomyces</taxon>
    </lineage>
</organism>
<dbReference type="OrthoDB" id="10039147at2759"/>
<evidence type="ECO:0000256" key="5">
    <source>
        <dbReference type="SAM" id="MobiDB-lite"/>
    </source>
</evidence>
<dbReference type="AlphaFoldDB" id="A0A4C2E0H2"/>
<accession>A0A4C2E0H2</accession>
<dbReference type="GO" id="GO:0005509">
    <property type="term" value="F:calcium ion binding"/>
    <property type="evidence" value="ECO:0007669"/>
    <property type="project" value="InterPro"/>
</dbReference>
<keyword evidence="4 6" id="KW-0472">Membrane</keyword>
<feature type="transmembrane region" description="Helical" evidence="6">
    <location>
        <begin position="41"/>
        <end position="61"/>
    </location>
</feature>
<proteinExistence type="predicted"/>
<dbReference type="EMBL" id="BIMX01000002">
    <property type="protein sequence ID" value="GCE97710.1"/>
    <property type="molecule type" value="Genomic_DNA"/>
</dbReference>
<keyword evidence="3 6" id="KW-1133">Transmembrane helix</keyword>
<feature type="compositionally biased region" description="Basic and acidic residues" evidence="5">
    <location>
        <begin position="362"/>
        <end position="372"/>
    </location>
</feature>
<evidence type="ECO:0000313" key="8">
    <source>
        <dbReference type="Proteomes" id="UP000301737"/>
    </source>
</evidence>
<dbReference type="Proteomes" id="UP000301737">
    <property type="component" value="Unassembled WGS sequence"/>
</dbReference>
<evidence type="ECO:0000256" key="6">
    <source>
        <dbReference type="SAM" id="Phobius"/>
    </source>
</evidence>
<dbReference type="PANTHER" id="PTHR12883">
    <property type="entry name" value="ADIPOCYTE-SPECIFIC PROTEIN 4-RELATED"/>
    <property type="match status" value="1"/>
</dbReference>
<reference evidence="7 8" key="1">
    <citation type="submission" date="2019-01" db="EMBL/GenBank/DDBJ databases">
        <title>Draft Genome Sequencing of Zygosaccharomyces mellis Ca-7.</title>
        <authorList>
            <person name="Shiwa Y."/>
            <person name="Kanesaki Y."/>
            <person name="Ishige T."/>
            <person name="Mura K."/>
            <person name="Hori T."/>
            <person name="Tamura T."/>
        </authorList>
    </citation>
    <scope>NUCLEOTIDE SEQUENCE [LARGE SCALE GENOMIC DNA]</scope>
    <source>
        <strain evidence="7 8">Ca-7</strain>
    </source>
</reference>
<name>A0A4C2E0H2_9SACH</name>
<evidence type="ECO:0000256" key="2">
    <source>
        <dbReference type="ARBA" id="ARBA00022692"/>
    </source>
</evidence>
<dbReference type="PANTHER" id="PTHR12883:SF0">
    <property type="entry name" value="PAT COMPLEX SUBUNIT CCDC47"/>
    <property type="match status" value="1"/>
</dbReference>
<keyword evidence="8" id="KW-1185">Reference proteome</keyword>
<dbReference type="GO" id="GO:0005783">
    <property type="term" value="C:endoplasmic reticulum"/>
    <property type="evidence" value="ECO:0007669"/>
    <property type="project" value="InterPro"/>
</dbReference>
<protein>
    <submittedName>
        <fullName evidence="7">Uncharacterized protein</fullName>
    </submittedName>
</protein>
<keyword evidence="2 6" id="KW-0812">Transmembrane</keyword>
<dbReference type="GO" id="GO:0032469">
    <property type="term" value="P:endoplasmic reticulum calcium ion homeostasis"/>
    <property type="evidence" value="ECO:0007669"/>
    <property type="project" value="InterPro"/>
</dbReference>
<feature type="region of interest" description="Disordered" evidence="5">
    <location>
        <begin position="362"/>
        <end position="405"/>
    </location>
</feature>
<sequence>MSGLLAPMIKLSALVNSFNDEYISKSYEELKQMTLLQRLTLYNWTFEIGAVFVIVMVFAFYKLGLYYNTRITDRLFLQLNDYLKNDQQFARVGFANKDGSKLQYLAEKQKTWFTTFATGRSAIESLCVRTHMHERSNPAAMLMERVLGAFFPSLVVRDLEEFCEVVVKPNGIYVANETARPNANPSEILNNFKFVTSIVHKSSMNEVRRDNYHLSLTRTSESAKLPVEYVYMSEMNQLNEFIGHYVPNFLEVLKEASQILHCISFTDLPTEKPLTDKKWDANLLPRAVIRTSVPSNEAQFKALKSVIGLVIAVYDNFTKDLVHKNPNVFITNDLLKKTSQLRSQELAKIVKTMKQVEREMALEKKQEAEKEKRRLLKQSGENENFDQKKRDRKERRAKNRQKVRM</sequence>
<evidence type="ECO:0000256" key="4">
    <source>
        <dbReference type="ARBA" id="ARBA00023136"/>
    </source>
</evidence>
<dbReference type="Pfam" id="PF07946">
    <property type="entry name" value="CCDC47"/>
    <property type="match status" value="1"/>
</dbReference>
<evidence type="ECO:0000313" key="7">
    <source>
        <dbReference type="EMBL" id="GCE97710.1"/>
    </source>
</evidence>
<gene>
    <name evidence="7" type="ORF">ZYGM_004749</name>
</gene>
<comment type="subcellular location">
    <subcellularLocation>
        <location evidence="1">Membrane</location>
        <topology evidence="1">Single-pass membrane protein</topology>
    </subcellularLocation>
</comment>
<comment type="caution">
    <text evidence="7">The sequence shown here is derived from an EMBL/GenBank/DDBJ whole genome shotgun (WGS) entry which is preliminary data.</text>
</comment>
<feature type="compositionally biased region" description="Basic residues" evidence="5">
    <location>
        <begin position="390"/>
        <end position="405"/>
    </location>
</feature>